<dbReference type="EMBL" id="GBRH01269520">
    <property type="protein sequence ID" value="JAD28375.1"/>
    <property type="molecule type" value="Transcribed_RNA"/>
</dbReference>
<evidence type="ECO:0000313" key="3">
    <source>
        <dbReference type="EMBL" id="JAD28375.1"/>
    </source>
</evidence>
<accession>A0A0A8YV50</accession>
<dbReference type="AlphaFoldDB" id="A0A0A8YV50"/>
<evidence type="ECO:0000256" key="2">
    <source>
        <dbReference type="SAM" id="Phobius"/>
    </source>
</evidence>
<name>A0A0A8YV50_ARUDO</name>
<feature type="region of interest" description="Disordered" evidence="1">
    <location>
        <begin position="1"/>
        <end position="41"/>
    </location>
</feature>
<feature type="compositionally biased region" description="Basic and acidic residues" evidence="1">
    <location>
        <begin position="22"/>
        <end position="31"/>
    </location>
</feature>
<proteinExistence type="predicted"/>
<keyword evidence="2" id="KW-1133">Transmembrane helix</keyword>
<evidence type="ECO:0000256" key="1">
    <source>
        <dbReference type="SAM" id="MobiDB-lite"/>
    </source>
</evidence>
<organism evidence="3">
    <name type="scientific">Arundo donax</name>
    <name type="common">Giant reed</name>
    <name type="synonym">Donax arundinaceus</name>
    <dbReference type="NCBI Taxonomy" id="35708"/>
    <lineage>
        <taxon>Eukaryota</taxon>
        <taxon>Viridiplantae</taxon>
        <taxon>Streptophyta</taxon>
        <taxon>Embryophyta</taxon>
        <taxon>Tracheophyta</taxon>
        <taxon>Spermatophyta</taxon>
        <taxon>Magnoliopsida</taxon>
        <taxon>Liliopsida</taxon>
        <taxon>Poales</taxon>
        <taxon>Poaceae</taxon>
        <taxon>PACMAD clade</taxon>
        <taxon>Arundinoideae</taxon>
        <taxon>Arundineae</taxon>
        <taxon>Arundo</taxon>
    </lineage>
</organism>
<keyword evidence="2" id="KW-0472">Membrane</keyword>
<feature type="transmembrane region" description="Helical" evidence="2">
    <location>
        <begin position="88"/>
        <end position="109"/>
    </location>
</feature>
<protein>
    <submittedName>
        <fullName evidence="3">Uncharacterized protein</fullName>
    </submittedName>
</protein>
<reference evidence="3" key="2">
    <citation type="journal article" date="2015" name="Data Brief">
        <title>Shoot transcriptome of the giant reed, Arundo donax.</title>
        <authorList>
            <person name="Barrero R.A."/>
            <person name="Guerrero F.D."/>
            <person name="Moolhuijzen P."/>
            <person name="Goolsby J.A."/>
            <person name="Tidwell J."/>
            <person name="Bellgard S.E."/>
            <person name="Bellgard M.I."/>
        </authorList>
    </citation>
    <scope>NUCLEOTIDE SEQUENCE</scope>
    <source>
        <tissue evidence="3">Shoot tissue taken approximately 20 cm above the soil surface</tissue>
    </source>
</reference>
<reference evidence="3" key="1">
    <citation type="submission" date="2014-09" db="EMBL/GenBank/DDBJ databases">
        <authorList>
            <person name="Magalhaes I.L.F."/>
            <person name="Oliveira U."/>
            <person name="Santos F.R."/>
            <person name="Vidigal T.H.D.A."/>
            <person name="Brescovit A.D."/>
            <person name="Santos A.J."/>
        </authorList>
    </citation>
    <scope>NUCLEOTIDE SEQUENCE</scope>
    <source>
        <tissue evidence="3">Shoot tissue taken approximately 20 cm above the soil surface</tissue>
    </source>
</reference>
<keyword evidence="2" id="KW-0812">Transmembrane</keyword>
<sequence length="142" mass="15778">MQSSDCKGRSIHTAPRGALPWQREEGPRTHEIPSLSSSSTSRSIIAVLSSAQRRRDEAPSKLGVILKYRRTSLPSASKCSRIGEKSRAILFVVLLIGSDLLLLHPSLYLRICLPFNPEITKKNLSLLLVFLSDAEARGRRWG</sequence>